<protein>
    <submittedName>
        <fullName evidence="1">Uncharacterized protein</fullName>
    </submittedName>
</protein>
<evidence type="ECO:0000313" key="1">
    <source>
        <dbReference type="EMBL" id="GFH17408.1"/>
    </source>
</evidence>
<reference evidence="1 2" key="1">
    <citation type="submission" date="2020-02" db="EMBL/GenBank/DDBJ databases">
        <title>Draft genome sequence of Haematococcus lacustris strain NIES-144.</title>
        <authorList>
            <person name="Morimoto D."/>
            <person name="Nakagawa S."/>
            <person name="Yoshida T."/>
            <person name="Sawayama S."/>
        </authorList>
    </citation>
    <scope>NUCLEOTIDE SEQUENCE [LARGE SCALE GENOMIC DNA]</scope>
    <source>
        <strain evidence="1 2">NIES-144</strain>
    </source>
</reference>
<dbReference type="Proteomes" id="UP000485058">
    <property type="component" value="Unassembled WGS sequence"/>
</dbReference>
<accession>A0A699ZEU3</accession>
<name>A0A699ZEU3_HAELA</name>
<organism evidence="1 2">
    <name type="scientific">Haematococcus lacustris</name>
    <name type="common">Green alga</name>
    <name type="synonym">Haematococcus pluvialis</name>
    <dbReference type="NCBI Taxonomy" id="44745"/>
    <lineage>
        <taxon>Eukaryota</taxon>
        <taxon>Viridiplantae</taxon>
        <taxon>Chlorophyta</taxon>
        <taxon>core chlorophytes</taxon>
        <taxon>Chlorophyceae</taxon>
        <taxon>CS clade</taxon>
        <taxon>Chlamydomonadales</taxon>
        <taxon>Haematococcaceae</taxon>
        <taxon>Haematococcus</taxon>
    </lineage>
</organism>
<dbReference type="EMBL" id="BLLF01001143">
    <property type="protein sequence ID" value="GFH17408.1"/>
    <property type="molecule type" value="Genomic_DNA"/>
</dbReference>
<comment type="caution">
    <text evidence="1">The sequence shown here is derived from an EMBL/GenBank/DDBJ whole genome shotgun (WGS) entry which is preliminary data.</text>
</comment>
<gene>
    <name evidence="1" type="ORF">HaLaN_14039</name>
</gene>
<evidence type="ECO:0000313" key="2">
    <source>
        <dbReference type="Proteomes" id="UP000485058"/>
    </source>
</evidence>
<keyword evidence="2" id="KW-1185">Reference proteome</keyword>
<sequence>MEQGSHQADVLEGLVEGRMLLQQRFPEGTEVVFTLAQAVQVSLPAEQLTVPGVMRAIRGVMESLAHPGSSVLLADGRPLQLDPSALTYDTRHSGA</sequence>
<proteinExistence type="predicted"/>
<dbReference type="AlphaFoldDB" id="A0A699ZEU3"/>